<evidence type="ECO:0000256" key="5">
    <source>
        <dbReference type="ARBA" id="ARBA00022949"/>
    </source>
</evidence>
<dbReference type="OrthoDB" id="3245100at2759"/>
<keyword evidence="3" id="KW-0677">Repeat</keyword>
<name>A0A3B3QZJ0_9TELE</name>
<dbReference type="GO" id="GO:0098609">
    <property type="term" value="P:cell-cell adhesion"/>
    <property type="evidence" value="ECO:0007669"/>
    <property type="project" value="InterPro"/>
</dbReference>
<dbReference type="Pfam" id="PF00514">
    <property type="entry name" value="Arm"/>
    <property type="match status" value="1"/>
</dbReference>
<reference evidence="8" key="2">
    <citation type="submission" date="2025-09" db="UniProtKB">
        <authorList>
            <consortium name="Ensembl"/>
        </authorList>
    </citation>
    <scope>IDENTIFICATION</scope>
</reference>
<dbReference type="Proteomes" id="UP000261540">
    <property type="component" value="Unplaced"/>
</dbReference>
<comment type="similarity">
    <text evidence="2">Belongs to the beta-catenin family.</text>
</comment>
<evidence type="ECO:0000313" key="8">
    <source>
        <dbReference type="Ensembl" id="ENSPKIP00000010876.1"/>
    </source>
</evidence>
<feature type="compositionally biased region" description="Polar residues" evidence="7">
    <location>
        <begin position="156"/>
        <end position="169"/>
    </location>
</feature>
<dbReference type="CTD" id="5318"/>
<keyword evidence="4" id="KW-0130">Cell adhesion</keyword>
<dbReference type="InterPro" id="IPR016024">
    <property type="entry name" value="ARM-type_fold"/>
</dbReference>
<dbReference type="InterPro" id="IPR000225">
    <property type="entry name" value="Armadillo"/>
</dbReference>
<proteinExistence type="inferred from homology"/>
<dbReference type="SMART" id="SM00185">
    <property type="entry name" value="ARM"/>
    <property type="match status" value="6"/>
</dbReference>
<evidence type="ECO:0000256" key="4">
    <source>
        <dbReference type="ARBA" id="ARBA00022889"/>
    </source>
</evidence>
<dbReference type="Gene3D" id="1.25.10.10">
    <property type="entry name" value="Leucine-rich Repeat Variant"/>
    <property type="match status" value="1"/>
</dbReference>
<evidence type="ECO:0000256" key="3">
    <source>
        <dbReference type="ARBA" id="ARBA00022737"/>
    </source>
</evidence>
<reference evidence="8" key="1">
    <citation type="submission" date="2025-08" db="UniProtKB">
        <authorList>
            <consortium name="Ensembl"/>
        </authorList>
    </citation>
    <scope>IDENTIFICATION</scope>
</reference>
<dbReference type="KEGG" id="pki:111842412"/>
<feature type="region of interest" description="Disordered" evidence="7">
    <location>
        <begin position="848"/>
        <end position="875"/>
    </location>
</feature>
<dbReference type="GO" id="GO:0014704">
    <property type="term" value="C:intercalated disc"/>
    <property type="evidence" value="ECO:0007669"/>
    <property type="project" value="TreeGrafter"/>
</dbReference>
<dbReference type="GeneTree" id="ENSGT00940000158677"/>
<feature type="compositionally biased region" description="Polar residues" evidence="7">
    <location>
        <begin position="1"/>
        <end position="12"/>
    </location>
</feature>
<dbReference type="GO" id="GO:0002934">
    <property type="term" value="P:desmosome organization"/>
    <property type="evidence" value="ECO:0007669"/>
    <property type="project" value="TreeGrafter"/>
</dbReference>
<dbReference type="InterPro" id="IPR028435">
    <property type="entry name" value="Plakophilin/d_Catenin"/>
</dbReference>
<dbReference type="GO" id="GO:0045110">
    <property type="term" value="P:intermediate filament bundle assembly"/>
    <property type="evidence" value="ECO:0007669"/>
    <property type="project" value="TreeGrafter"/>
</dbReference>
<sequence length="875" mass="95094">MSDTRSFKSAQISARRPETLDTSLALPAEENMAVLHEKAPDRNARVQEQVRLTLARKKKDAISNGNIYSQDSTFDSGKGLQYSVMAQSPSHLGSVGMYSLKRLTRSGEMSPKSSPLLSYGTLFGSQNSGTGCQGAYTLPAARSFKHHTRSEMPLSQRVQAPPQTNQNKGSLHRSYRKQRSLLGQQQAGSLSLLTAGRGKGMDQGNRQHSCSASFASVELDSRVGQAGSMKAAALLGNQNGRQQAGSLSLLTAGRGKGRDQGNKQDSCTTSFASVDSWVGQTCNMKPAAQLENQNGRQQAGNLSLLTAGRSKGMDQGNKQETCTTSFASVDVDSRVGQTGSMKAAAQLGNQNGVCVMKGRKSQSALTLERAVNQLSHTDTDLQVSAAYFIQHQCFISRWCKNKLLLLGGIPKLLKVLQSDNEELQKAGISALRNAVYEDSKNKEEVRDQNGIRTLVSLLHSNRDIETRVQLTGLLWNLSSHDCLKDQISKEGLKILTESIIVPCSGISEGENPKNDLLVHPEIFYNATGCLRNLSSAGPLTRTELRDCDSLIDALVHFVQTTIADHNADDKSTENCVCILHNLSYQMDAEKSESPPAPQQDPAPLIKVPGCFGSRSKEIAQATPQLPLSDEKKEETNPQGKQWLSSSNAVRMYLSLVARSSRKCTLEAATGALLNATIGIGTMQQNMAQTIVKTEKGLENLKKLLFNPEHSVRRVALSLLNNISHYQVLHDELVKQVLPDLISMLPSPGSSAEVPMEITVLLCRILTNLSLYNSEHVRAISNHGGLAKIMDISSVKNGMSPSKASDAASALLQAMWEHKDLRLSFINAGYKKADFINGGTKKAISLPWNAEKTKMDKRLPKKAEQMPPSGNGERSN</sequence>
<dbReference type="Ensembl" id="ENSPKIT00000035014.1">
    <property type="protein sequence ID" value="ENSPKIP00000010876.1"/>
    <property type="gene ID" value="ENSPKIG00000025419.1"/>
</dbReference>
<evidence type="ECO:0000256" key="7">
    <source>
        <dbReference type="SAM" id="MobiDB-lite"/>
    </source>
</evidence>
<dbReference type="PANTHER" id="PTHR10372:SF25">
    <property type="entry name" value="PLAKOPHILIN-2"/>
    <property type="match status" value="1"/>
</dbReference>
<keyword evidence="9" id="KW-1185">Reference proteome</keyword>
<dbReference type="GO" id="GO:0005886">
    <property type="term" value="C:plasma membrane"/>
    <property type="evidence" value="ECO:0007669"/>
    <property type="project" value="TreeGrafter"/>
</dbReference>
<feature type="compositionally biased region" description="Basic and acidic residues" evidence="7">
    <location>
        <begin position="850"/>
        <end position="863"/>
    </location>
</feature>
<dbReference type="GO" id="GO:0072659">
    <property type="term" value="P:protein localization to plasma membrane"/>
    <property type="evidence" value="ECO:0007669"/>
    <property type="project" value="TreeGrafter"/>
</dbReference>
<evidence type="ECO:0000256" key="1">
    <source>
        <dbReference type="ARBA" id="ARBA00004282"/>
    </source>
</evidence>
<evidence type="ECO:0000313" key="9">
    <source>
        <dbReference type="Proteomes" id="UP000261540"/>
    </source>
</evidence>
<feature type="region of interest" description="Disordered" evidence="7">
    <location>
        <begin position="621"/>
        <end position="640"/>
    </location>
</feature>
<evidence type="ECO:0000256" key="6">
    <source>
        <dbReference type="PROSITE-ProRule" id="PRU00259"/>
    </source>
</evidence>
<feature type="region of interest" description="Disordered" evidence="7">
    <location>
        <begin position="1"/>
        <end position="21"/>
    </location>
</feature>
<dbReference type="SUPFAM" id="SSF48371">
    <property type="entry name" value="ARM repeat"/>
    <property type="match status" value="1"/>
</dbReference>
<feature type="repeat" description="ARM" evidence="6">
    <location>
        <begin position="407"/>
        <end position="449"/>
    </location>
</feature>
<protein>
    <submittedName>
        <fullName evidence="8">Plakophilin-2-like</fullName>
    </submittedName>
</protein>
<comment type="subcellular location">
    <subcellularLocation>
        <location evidence="1">Cell junction</location>
    </subcellularLocation>
</comment>
<evidence type="ECO:0000256" key="2">
    <source>
        <dbReference type="ARBA" id="ARBA00005462"/>
    </source>
</evidence>
<accession>A0A3B3QZJ0</accession>
<organism evidence="8 9">
    <name type="scientific">Paramormyrops kingsleyae</name>
    <dbReference type="NCBI Taxonomy" id="1676925"/>
    <lineage>
        <taxon>Eukaryota</taxon>
        <taxon>Metazoa</taxon>
        <taxon>Chordata</taxon>
        <taxon>Craniata</taxon>
        <taxon>Vertebrata</taxon>
        <taxon>Euteleostomi</taxon>
        <taxon>Actinopterygii</taxon>
        <taxon>Neopterygii</taxon>
        <taxon>Teleostei</taxon>
        <taxon>Osteoglossocephala</taxon>
        <taxon>Osteoglossomorpha</taxon>
        <taxon>Osteoglossiformes</taxon>
        <taxon>Mormyridae</taxon>
        <taxon>Paramormyrops</taxon>
    </lineage>
</organism>
<dbReference type="GO" id="GO:0005912">
    <property type="term" value="C:adherens junction"/>
    <property type="evidence" value="ECO:0007669"/>
    <property type="project" value="TreeGrafter"/>
</dbReference>
<dbReference type="PANTHER" id="PTHR10372">
    <property type="entry name" value="PLAKOPHILLIN-RELATED"/>
    <property type="match status" value="1"/>
</dbReference>
<dbReference type="GO" id="GO:0007507">
    <property type="term" value="P:heart development"/>
    <property type="evidence" value="ECO:0007669"/>
    <property type="project" value="TreeGrafter"/>
</dbReference>
<dbReference type="GO" id="GO:0005634">
    <property type="term" value="C:nucleus"/>
    <property type="evidence" value="ECO:0007669"/>
    <property type="project" value="TreeGrafter"/>
</dbReference>
<dbReference type="PROSITE" id="PS50176">
    <property type="entry name" value="ARM_REPEAT"/>
    <property type="match status" value="2"/>
</dbReference>
<dbReference type="InterPro" id="IPR011989">
    <property type="entry name" value="ARM-like"/>
</dbReference>
<feature type="repeat" description="ARM" evidence="6">
    <location>
        <begin position="449"/>
        <end position="481"/>
    </location>
</feature>
<dbReference type="GO" id="GO:0005737">
    <property type="term" value="C:cytoplasm"/>
    <property type="evidence" value="ECO:0007669"/>
    <property type="project" value="TreeGrafter"/>
</dbReference>
<dbReference type="AlphaFoldDB" id="A0A3B3QZJ0"/>
<dbReference type="STRING" id="1676925.ENSPKIP00000010876"/>
<keyword evidence="5" id="KW-0965">Cell junction</keyword>
<feature type="region of interest" description="Disordered" evidence="7">
    <location>
        <begin position="146"/>
        <end position="175"/>
    </location>
</feature>